<proteinExistence type="predicted"/>
<organism evidence="1 2">
    <name type="scientific">Rotaria magnacalcarata</name>
    <dbReference type="NCBI Taxonomy" id="392030"/>
    <lineage>
        <taxon>Eukaryota</taxon>
        <taxon>Metazoa</taxon>
        <taxon>Spiralia</taxon>
        <taxon>Gnathifera</taxon>
        <taxon>Rotifera</taxon>
        <taxon>Eurotatoria</taxon>
        <taxon>Bdelloidea</taxon>
        <taxon>Philodinida</taxon>
        <taxon>Philodinidae</taxon>
        <taxon>Rotaria</taxon>
    </lineage>
</organism>
<protein>
    <submittedName>
        <fullName evidence="1">Uncharacterized protein</fullName>
    </submittedName>
</protein>
<dbReference type="SUPFAM" id="SSF101898">
    <property type="entry name" value="NHL repeat"/>
    <property type="match status" value="1"/>
</dbReference>
<name>A0A8S3JAW6_9BILA</name>
<accession>A0A8S3JAW6</accession>
<gene>
    <name evidence="1" type="ORF">GIL414_LOCUS81612</name>
</gene>
<comment type="caution">
    <text evidence="1">The sequence shown here is derived from an EMBL/GenBank/DDBJ whole genome shotgun (WGS) entry which is preliminary data.</text>
</comment>
<reference evidence="1" key="1">
    <citation type="submission" date="2021-02" db="EMBL/GenBank/DDBJ databases">
        <authorList>
            <person name="Nowell W R."/>
        </authorList>
    </citation>
    <scope>NUCLEOTIDE SEQUENCE</scope>
</reference>
<dbReference type="Gene3D" id="2.120.10.30">
    <property type="entry name" value="TolB, C-terminal domain"/>
    <property type="match status" value="1"/>
</dbReference>
<evidence type="ECO:0000313" key="2">
    <source>
        <dbReference type="Proteomes" id="UP000681720"/>
    </source>
</evidence>
<evidence type="ECO:0000313" key="1">
    <source>
        <dbReference type="EMBL" id="CAF5215949.1"/>
    </source>
</evidence>
<dbReference type="EMBL" id="CAJOBJ010357884">
    <property type="protein sequence ID" value="CAF5215949.1"/>
    <property type="molecule type" value="Genomic_DNA"/>
</dbReference>
<dbReference type="InterPro" id="IPR011042">
    <property type="entry name" value="6-blade_b-propeller_TolB-like"/>
</dbReference>
<dbReference type="Proteomes" id="UP000681720">
    <property type="component" value="Unassembled WGS sequence"/>
</dbReference>
<feature type="non-terminal residue" evidence="1">
    <location>
        <position position="70"/>
    </location>
</feature>
<sequence>MTEPVPVTTSKIFPMVNALAYDWYSKLLYMTSMTNSQIIVVRMNGRDFPRRVLANGTIGIHGIALDPLQG</sequence>
<dbReference type="AlphaFoldDB" id="A0A8S3JAW6"/>